<keyword evidence="5" id="KW-0378">Hydrolase</keyword>
<accession>A0A497F3P7</accession>
<evidence type="ECO:0000313" key="10">
    <source>
        <dbReference type="Proteomes" id="UP000269499"/>
    </source>
</evidence>
<dbReference type="InterPro" id="IPR051167">
    <property type="entry name" value="Prolyl_oligopep/macrocyclase"/>
</dbReference>
<evidence type="ECO:0000256" key="3">
    <source>
        <dbReference type="ARBA" id="ARBA00011897"/>
    </source>
</evidence>
<dbReference type="PRINTS" id="PR00862">
    <property type="entry name" value="PROLIGOPTASE"/>
</dbReference>
<evidence type="ECO:0000256" key="1">
    <source>
        <dbReference type="ARBA" id="ARBA00001070"/>
    </source>
</evidence>
<dbReference type="InterPro" id="IPR002470">
    <property type="entry name" value="Peptidase_S9A"/>
</dbReference>
<proteinExistence type="inferred from homology"/>
<dbReference type="FunFam" id="3.40.50.1820:FF:000005">
    <property type="entry name" value="Prolyl endopeptidase"/>
    <property type="match status" value="1"/>
</dbReference>
<comment type="similarity">
    <text evidence="2">Belongs to the peptidase S9A family.</text>
</comment>
<evidence type="ECO:0000256" key="6">
    <source>
        <dbReference type="ARBA" id="ARBA00022825"/>
    </source>
</evidence>
<dbReference type="InterPro" id="IPR001375">
    <property type="entry name" value="Peptidase_S9_cat"/>
</dbReference>
<protein>
    <recommendedName>
        <fullName evidence="3">prolyl oligopeptidase</fullName>
        <ecNumber evidence="3">3.4.21.26</ecNumber>
    </recommendedName>
</protein>
<comment type="caution">
    <text evidence="9">The sequence shown here is derived from an EMBL/GenBank/DDBJ whole genome shotgun (WGS) entry which is preliminary data.</text>
</comment>
<feature type="non-terminal residue" evidence="9">
    <location>
        <position position="621"/>
    </location>
</feature>
<evidence type="ECO:0000259" key="8">
    <source>
        <dbReference type="Pfam" id="PF02897"/>
    </source>
</evidence>
<dbReference type="PANTHER" id="PTHR42881:SF2">
    <property type="entry name" value="PROLYL ENDOPEPTIDASE"/>
    <property type="match status" value="1"/>
</dbReference>
<dbReference type="Gene3D" id="3.40.50.1820">
    <property type="entry name" value="alpha/beta hydrolase"/>
    <property type="match status" value="1"/>
</dbReference>
<dbReference type="SUPFAM" id="SSF53474">
    <property type="entry name" value="alpha/beta-Hydrolases"/>
    <property type="match status" value="1"/>
</dbReference>
<dbReference type="PANTHER" id="PTHR42881">
    <property type="entry name" value="PROLYL ENDOPEPTIDASE"/>
    <property type="match status" value="1"/>
</dbReference>
<keyword evidence="4" id="KW-0645">Protease</keyword>
<gene>
    <name evidence="9" type="ORF">DRJ26_02470</name>
</gene>
<comment type="catalytic activity">
    <reaction evidence="1">
        <text>Hydrolysis of Pro-|-Xaa &gt;&gt; Ala-|-Xaa in oligopeptides.</text>
        <dbReference type="EC" id="3.4.21.26"/>
    </reaction>
</comment>
<evidence type="ECO:0000256" key="4">
    <source>
        <dbReference type="ARBA" id="ARBA00022670"/>
    </source>
</evidence>
<dbReference type="SUPFAM" id="SSF50993">
    <property type="entry name" value="Peptidase/esterase 'gauge' domain"/>
    <property type="match status" value="1"/>
</dbReference>
<dbReference type="Gene3D" id="2.130.10.120">
    <property type="entry name" value="Prolyl oligopeptidase, N-terminal domain"/>
    <property type="match status" value="1"/>
</dbReference>
<dbReference type="GO" id="GO:0006508">
    <property type="term" value="P:proteolysis"/>
    <property type="evidence" value="ECO:0007669"/>
    <property type="project" value="UniProtKB-KW"/>
</dbReference>
<dbReference type="InterPro" id="IPR023302">
    <property type="entry name" value="Pept_S9A_N"/>
</dbReference>
<sequence length="621" mass="70207">MEDPYVWMENLEDPKVIDWALNENKRTKTVLRELSSKLVTRIEKYYSIPYILATSISKRGCFTLIREENSFKIKLYLQNGEIVELIDSKDLGKEIVIKGIQASKDGSKLAFSYSKSGADVGLLKIIDVDTREEVDEIKGVVWDIVWLEKDRYYYVKLFREEPPPDGVAPPTTRVMLRESGKDEMVWGEGIPTSYFIDIKPSSDNSKALLNVSYGWSKSTVYGGDLKNPESWNKIYGDNLIAAPIDYLNQTYLIASYEDDGLGKIIAISNGLIKTVVDEQDYPLQEAVTVNGKIVAHYLKDASSILRTFSLNGKLEDEVKFDVPGTVKHLNSKGDEAAFIYESFFTPYRLYTYNGKTLKLIDSREIANDFIVEEAWTKSSDGTRIHMFIAKKRKTKLEKVLVYGYGGFRISKTPVYDASIIPFIEDGGVYVVANIRGGLEYGEKWHKDGMRDKKQNVFNDFIAAIKYFKDKGAKVVAIGRSNGGLLVSAVLTQKPELLDGAVIGYPVIDMMRFHKLYIGKAWIPEYGDPDNPKDAEYLLKYSPYHNVRQVKYPPILVYTGLHDDRVHPAHAFKFVAKLKEVNAPVLLRVETSSGHSGATPKTKIKEHADIMAFIYKVLGMAD</sequence>
<evidence type="ECO:0000256" key="2">
    <source>
        <dbReference type="ARBA" id="ARBA00005228"/>
    </source>
</evidence>
<feature type="domain" description="Peptidase S9A N-terminal" evidence="8">
    <location>
        <begin position="2"/>
        <end position="356"/>
    </location>
</feature>
<feature type="domain" description="Peptidase S9 prolyl oligopeptidase catalytic" evidence="7">
    <location>
        <begin position="419"/>
        <end position="619"/>
    </location>
</feature>
<dbReference type="EMBL" id="QMRA01000040">
    <property type="protein sequence ID" value="RLE53981.1"/>
    <property type="molecule type" value="Genomic_DNA"/>
</dbReference>
<dbReference type="InterPro" id="IPR029058">
    <property type="entry name" value="AB_hydrolase_fold"/>
</dbReference>
<dbReference type="Proteomes" id="UP000269499">
    <property type="component" value="Unassembled WGS sequence"/>
</dbReference>
<dbReference type="GO" id="GO:0005829">
    <property type="term" value="C:cytosol"/>
    <property type="evidence" value="ECO:0007669"/>
    <property type="project" value="TreeGrafter"/>
</dbReference>
<dbReference type="Pfam" id="PF02897">
    <property type="entry name" value="Peptidase_S9_N"/>
    <property type="match status" value="1"/>
</dbReference>
<name>A0A497F3P7_9CREN</name>
<dbReference type="EC" id="3.4.21.26" evidence="3"/>
<reference evidence="9 10" key="1">
    <citation type="submission" date="2018-06" db="EMBL/GenBank/DDBJ databases">
        <title>Extensive metabolic versatility and redundancy in microbially diverse, dynamic hydrothermal sediments.</title>
        <authorList>
            <person name="Dombrowski N."/>
            <person name="Teske A."/>
            <person name="Baker B.J."/>
        </authorList>
    </citation>
    <scope>NUCLEOTIDE SEQUENCE [LARGE SCALE GENOMIC DNA]</scope>
    <source>
        <strain evidence="9">B20_G2</strain>
    </source>
</reference>
<dbReference type="Pfam" id="PF00326">
    <property type="entry name" value="Peptidase_S9"/>
    <property type="match status" value="1"/>
</dbReference>
<evidence type="ECO:0000313" key="9">
    <source>
        <dbReference type="EMBL" id="RLE53981.1"/>
    </source>
</evidence>
<dbReference type="GO" id="GO:0004252">
    <property type="term" value="F:serine-type endopeptidase activity"/>
    <property type="evidence" value="ECO:0007669"/>
    <property type="project" value="UniProtKB-EC"/>
</dbReference>
<evidence type="ECO:0000256" key="5">
    <source>
        <dbReference type="ARBA" id="ARBA00022801"/>
    </source>
</evidence>
<dbReference type="AlphaFoldDB" id="A0A497F3P7"/>
<organism evidence="9 10">
    <name type="scientific">Thermoproteota archaeon</name>
    <dbReference type="NCBI Taxonomy" id="2056631"/>
    <lineage>
        <taxon>Archaea</taxon>
        <taxon>Thermoproteota</taxon>
    </lineage>
</organism>
<dbReference type="GO" id="GO:0070012">
    <property type="term" value="F:oligopeptidase activity"/>
    <property type="evidence" value="ECO:0007669"/>
    <property type="project" value="TreeGrafter"/>
</dbReference>
<keyword evidence="6" id="KW-0720">Serine protease</keyword>
<evidence type="ECO:0000259" key="7">
    <source>
        <dbReference type="Pfam" id="PF00326"/>
    </source>
</evidence>